<dbReference type="Proteomes" id="UP001180020">
    <property type="component" value="Unassembled WGS sequence"/>
</dbReference>
<accession>A0AAV9EET1</accession>
<feature type="compositionally biased region" description="Basic and acidic residues" evidence="1">
    <location>
        <begin position="1"/>
        <end position="10"/>
    </location>
</feature>
<evidence type="ECO:0000256" key="2">
    <source>
        <dbReference type="SAM" id="Phobius"/>
    </source>
</evidence>
<dbReference type="EMBL" id="JAUJYO010000007">
    <property type="protein sequence ID" value="KAK1312025.1"/>
    <property type="molecule type" value="Genomic_DNA"/>
</dbReference>
<sequence>MEQPTKDPHDNPQPVGDYQPSGTNEEIPASVKGEPPSGTAKAPKKEKPHRKITLPLSDGSDTLLGEETTLSSTPHNRIALANSYVRIIFSISPLKLALVFFGIPVV</sequence>
<feature type="compositionally biased region" description="Low complexity" evidence="1">
    <location>
        <begin position="59"/>
        <end position="68"/>
    </location>
</feature>
<evidence type="ECO:0000313" key="3">
    <source>
        <dbReference type="EMBL" id="KAK1312025.1"/>
    </source>
</evidence>
<organism evidence="3 4">
    <name type="scientific">Acorus calamus</name>
    <name type="common">Sweet flag</name>
    <dbReference type="NCBI Taxonomy" id="4465"/>
    <lineage>
        <taxon>Eukaryota</taxon>
        <taxon>Viridiplantae</taxon>
        <taxon>Streptophyta</taxon>
        <taxon>Embryophyta</taxon>
        <taxon>Tracheophyta</taxon>
        <taxon>Spermatophyta</taxon>
        <taxon>Magnoliopsida</taxon>
        <taxon>Liliopsida</taxon>
        <taxon>Acoraceae</taxon>
        <taxon>Acorus</taxon>
    </lineage>
</organism>
<reference evidence="3" key="2">
    <citation type="submission" date="2023-06" db="EMBL/GenBank/DDBJ databases">
        <authorList>
            <person name="Ma L."/>
            <person name="Liu K.-W."/>
            <person name="Li Z."/>
            <person name="Hsiao Y.-Y."/>
            <person name="Qi Y."/>
            <person name="Fu T."/>
            <person name="Tang G."/>
            <person name="Zhang D."/>
            <person name="Sun W.-H."/>
            <person name="Liu D.-K."/>
            <person name="Li Y."/>
            <person name="Chen G.-Z."/>
            <person name="Liu X.-D."/>
            <person name="Liao X.-Y."/>
            <person name="Jiang Y.-T."/>
            <person name="Yu X."/>
            <person name="Hao Y."/>
            <person name="Huang J."/>
            <person name="Zhao X.-W."/>
            <person name="Ke S."/>
            <person name="Chen Y.-Y."/>
            <person name="Wu W.-L."/>
            <person name="Hsu J.-L."/>
            <person name="Lin Y.-F."/>
            <person name="Huang M.-D."/>
            <person name="Li C.-Y."/>
            <person name="Huang L."/>
            <person name="Wang Z.-W."/>
            <person name="Zhao X."/>
            <person name="Zhong W.-Y."/>
            <person name="Peng D.-H."/>
            <person name="Ahmad S."/>
            <person name="Lan S."/>
            <person name="Zhang J.-S."/>
            <person name="Tsai W.-C."/>
            <person name="Van De Peer Y."/>
            <person name="Liu Z.-J."/>
        </authorList>
    </citation>
    <scope>NUCLEOTIDE SEQUENCE</scope>
    <source>
        <strain evidence="3">CP</strain>
        <tissue evidence="3">Leaves</tissue>
    </source>
</reference>
<evidence type="ECO:0000313" key="4">
    <source>
        <dbReference type="Proteomes" id="UP001180020"/>
    </source>
</evidence>
<protein>
    <submittedName>
        <fullName evidence="3">Uncharacterized protein</fullName>
    </submittedName>
</protein>
<feature type="transmembrane region" description="Helical" evidence="2">
    <location>
        <begin position="84"/>
        <end position="103"/>
    </location>
</feature>
<name>A0AAV9EET1_ACOCL</name>
<dbReference type="AlphaFoldDB" id="A0AAV9EET1"/>
<feature type="compositionally biased region" description="Basic residues" evidence="1">
    <location>
        <begin position="42"/>
        <end position="52"/>
    </location>
</feature>
<keyword evidence="2" id="KW-0812">Transmembrane</keyword>
<keyword evidence="2" id="KW-1133">Transmembrane helix</keyword>
<feature type="region of interest" description="Disordered" evidence="1">
    <location>
        <begin position="1"/>
        <end position="68"/>
    </location>
</feature>
<reference evidence="3" key="1">
    <citation type="journal article" date="2023" name="Nat. Commun.">
        <title>Diploid and tetraploid genomes of Acorus and the evolution of monocots.</title>
        <authorList>
            <person name="Ma L."/>
            <person name="Liu K.W."/>
            <person name="Li Z."/>
            <person name="Hsiao Y.Y."/>
            <person name="Qi Y."/>
            <person name="Fu T."/>
            <person name="Tang G.D."/>
            <person name="Zhang D."/>
            <person name="Sun W.H."/>
            <person name="Liu D.K."/>
            <person name="Li Y."/>
            <person name="Chen G.Z."/>
            <person name="Liu X.D."/>
            <person name="Liao X.Y."/>
            <person name="Jiang Y.T."/>
            <person name="Yu X."/>
            <person name="Hao Y."/>
            <person name="Huang J."/>
            <person name="Zhao X.W."/>
            <person name="Ke S."/>
            <person name="Chen Y.Y."/>
            <person name="Wu W.L."/>
            <person name="Hsu J.L."/>
            <person name="Lin Y.F."/>
            <person name="Huang M.D."/>
            <person name="Li C.Y."/>
            <person name="Huang L."/>
            <person name="Wang Z.W."/>
            <person name="Zhao X."/>
            <person name="Zhong W.Y."/>
            <person name="Peng D.H."/>
            <person name="Ahmad S."/>
            <person name="Lan S."/>
            <person name="Zhang J.S."/>
            <person name="Tsai W.C."/>
            <person name="Van de Peer Y."/>
            <person name="Liu Z.J."/>
        </authorList>
    </citation>
    <scope>NUCLEOTIDE SEQUENCE</scope>
    <source>
        <strain evidence="3">CP</strain>
    </source>
</reference>
<gene>
    <name evidence="3" type="ORF">QJS10_CPA07g00691</name>
</gene>
<keyword evidence="2" id="KW-0472">Membrane</keyword>
<evidence type="ECO:0000256" key="1">
    <source>
        <dbReference type="SAM" id="MobiDB-lite"/>
    </source>
</evidence>
<comment type="caution">
    <text evidence="3">The sequence shown here is derived from an EMBL/GenBank/DDBJ whole genome shotgun (WGS) entry which is preliminary data.</text>
</comment>
<keyword evidence="4" id="KW-1185">Reference proteome</keyword>
<proteinExistence type="predicted"/>